<keyword evidence="2 6" id="KW-0489">Methyltransferase</keyword>
<name>A0A7V6TXU4_9HYPH</name>
<evidence type="ECO:0000256" key="6">
    <source>
        <dbReference type="HAMAP-Rule" id="MF_01885"/>
    </source>
</evidence>
<organism evidence="9 10">
    <name type="scientific">Brucella intermedia</name>
    <dbReference type="NCBI Taxonomy" id="94625"/>
    <lineage>
        <taxon>Bacteria</taxon>
        <taxon>Pseudomonadati</taxon>
        <taxon>Pseudomonadota</taxon>
        <taxon>Alphaproteobacteria</taxon>
        <taxon>Hyphomicrobiales</taxon>
        <taxon>Brucellaceae</taxon>
        <taxon>Brucella/Ochrobactrum group</taxon>
        <taxon>Brucella</taxon>
    </lineage>
</organism>
<comment type="similarity">
    <text evidence="6">Belongs to the class IV-like SAM-binding methyltransferase superfamily. RNA methyltransferase TrmH family. TrmL subfamily.</text>
</comment>
<comment type="catalytic activity">
    <reaction evidence="6">
        <text>cytidine(34) in tRNA + S-adenosyl-L-methionine = 2'-O-methylcytidine(34) in tRNA + S-adenosyl-L-homocysteine + H(+)</text>
        <dbReference type="Rhea" id="RHEA:43084"/>
        <dbReference type="Rhea" id="RHEA-COMP:10331"/>
        <dbReference type="Rhea" id="RHEA-COMP:10332"/>
        <dbReference type="ChEBI" id="CHEBI:15378"/>
        <dbReference type="ChEBI" id="CHEBI:57856"/>
        <dbReference type="ChEBI" id="CHEBI:59789"/>
        <dbReference type="ChEBI" id="CHEBI:74495"/>
        <dbReference type="ChEBI" id="CHEBI:82748"/>
        <dbReference type="EC" id="2.1.1.207"/>
    </reaction>
</comment>
<dbReference type="GO" id="GO:0003723">
    <property type="term" value="F:RNA binding"/>
    <property type="evidence" value="ECO:0007669"/>
    <property type="project" value="InterPro"/>
</dbReference>
<dbReference type="SUPFAM" id="SSF75217">
    <property type="entry name" value="alpha/beta knot"/>
    <property type="match status" value="1"/>
</dbReference>
<keyword evidence="4 6" id="KW-0949">S-adenosyl-L-methionine</keyword>
<dbReference type="PIRSF" id="PIRSF029256">
    <property type="entry name" value="SpoU_TrmH_prd"/>
    <property type="match status" value="1"/>
</dbReference>
<comment type="function">
    <text evidence="6">Methylates the ribose at the nucleotide 34 wobble position in the two leucyl isoacceptors tRNA(Leu)(CmAA) and tRNA(Leu)(cmnm5UmAA). Catalyzes the methyl transfer from S-adenosyl-L-methionine to the 2'-OH of the wobble nucleotide.</text>
</comment>
<comment type="subunit">
    <text evidence="6">Homodimer.</text>
</comment>
<keyword evidence="5 6" id="KW-0819">tRNA processing</keyword>
<comment type="subcellular location">
    <subcellularLocation>
        <location evidence="6">Cytoplasm</location>
    </subcellularLocation>
</comment>
<feature type="binding site" evidence="6 7">
    <location>
        <position position="81"/>
    </location>
    <ligand>
        <name>S-adenosyl-L-methionine</name>
        <dbReference type="ChEBI" id="CHEBI:59789"/>
    </ligand>
</feature>
<dbReference type="GO" id="GO:0008175">
    <property type="term" value="F:tRNA methyltransferase activity"/>
    <property type="evidence" value="ECO:0007669"/>
    <property type="project" value="UniProtKB-UniRule"/>
</dbReference>
<evidence type="ECO:0000256" key="7">
    <source>
        <dbReference type="PIRSR" id="PIRSR029256-1"/>
    </source>
</evidence>
<sequence length="154" mass="17157">MELRVALYQPDIPGNTGTILRMAACLGFAVDLIEPAGFDVSDRSLKRAGMDYLEQAALTRHADWRHFEDWRRQAGRRIVLLSTRAAVPYTDYQFQENDILLFGRESSGVPDTVHDAADARLLIPMMPGARSLNLALSVAMTAGEALRQRKNLAK</sequence>
<evidence type="ECO:0000256" key="1">
    <source>
        <dbReference type="ARBA" id="ARBA00022490"/>
    </source>
</evidence>
<dbReference type="InterPro" id="IPR016914">
    <property type="entry name" value="TrmL"/>
</dbReference>
<dbReference type="PANTHER" id="PTHR42971">
    <property type="entry name" value="TRNA (CYTIDINE(34)-2'-O)-METHYLTRANSFERASE"/>
    <property type="match status" value="1"/>
</dbReference>
<feature type="domain" description="tRNA/rRNA methyltransferase SpoU type" evidence="8">
    <location>
        <begin position="3"/>
        <end position="141"/>
    </location>
</feature>
<dbReference type="EC" id="2.1.1.207" evidence="6"/>
<dbReference type="Gene3D" id="3.40.1280.10">
    <property type="match status" value="1"/>
</dbReference>
<protein>
    <recommendedName>
        <fullName evidence="6">tRNA (cytidine(34)-2'-O)-methyltransferase</fullName>
        <ecNumber evidence="6">2.1.1.207</ecNumber>
    </recommendedName>
    <alternativeName>
        <fullName evidence="6">tRNA (cytidine/uridine-2'-O-)-methyltransferase TrmL</fullName>
    </alternativeName>
</protein>
<comment type="caution">
    <text evidence="9">The sequence shown here is derived from an EMBL/GenBank/DDBJ whole genome shotgun (WGS) entry which is preliminary data.</text>
</comment>
<dbReference type="InterPro" id="IPR029028">
    <property type="entry name" value="Alpha/beta_knot_MTases"/>
</dbReference>
<gene>
    <name evidence="6" type="primary">trmL</name>
    <name evidence="9" type="ORF">GXX48_01010</name>
</gene>
<keyword evidence="3 6" id="KW-0808">Transferase</keyword>
<evidence type="ECO:0000256" key="3">
    <source>
        <dbReference type="ARBA" id="ARBA00022679"/>
    </source>
</evidence>
<feature type="binding site" evidence="6 7">
    <location>
        <position position="123"/>
    </location>
    <ligand>
        <name>S-adenosyl-L-methionine</name>
        <dbReference type="ChEBI" id="CHEBI:59789"/>
    </ligand>
</feature>
<evidence type="ECO:0000259" key="8">
    <source>
        <dbReference type="Pfam" id="PF00588"/>
    </source>
</evidence>
<dbReference type="EMBL" id="DUMN01000031">
    <property type="protein sequence ID" value="HHV66215.1"/>
    <property type="molecule type" value="Genomic_DNA"/>
</dbReference>
<dbReference type="AlphaFoldDB" id="A0A7V6TXU4"/>
<evidence type="ECO:0000313" key="9">
    <source>
        <dbReference type="EMBL" id="HHV66215.1"/>
    </source>
</evidence>
<evidence type="ECO:0000256" key="5">
    <source>
        <dbReference type="ARBA" id="ARBA00022694"/>
    </source>
</evidence>
<dbReference type="GO" id="GO:0008757">
    <property type="term" value="F:S-adenosylmethionine-dependent methyltransferase activity"/>
    <property type="evidence" value="ECO:0007669"/>
    <property type="project" value="UniProtKB-UniRule"/>
</dbReference>
<dbReference type="GO" id="GO:0005737">
    <property type="term" value="C:cytoplasm"/>
    <property type="evidence" value="ECO:0007669"/>
    <property type="project" value="UniProtKB-SubCell"/>
</dbReference>
<comment type="catalytic activity">
    <reaction evidence="6">
        <text>5-carboxymethylaminomethyluridine(34) in tRNA(Leu) + S-adenosyl-L-methionine = 5-carboxymethylaminomethyl-2'-O-methyluridine(34) in tRNA(Leu) + S-adenosyl-L-homocysteine + H(+)</text>
        <dbReference type="Rhea" id="RHEA:43088"/>
        <dbReference type="Rhea" id="RHEA-COMP:10333"/>
        <dbReference type="Rhea" id="RHEA-COMP:10334"/>
        <dbReference type="ChEBI" id="CHEBI:15378"/>
        <dbReference type="ChEBI" id="CHEBI:57856"/>
        <dbReference type="ChEBI" id="CHEBI:59789"/>
        <dbReference type="ChEBI" id="CHEBI:74508"/>
        <dbReference type="ChEBI" id="CHEBI:74511"/>
        <dbReference type="EC" id="2.1.1.207"/>
    </reaction>
</comment>
<evidence type="ECO:0000256" key="2">
    <source>
        <dbReference type="ARBA" id="ARBA00022603"/>
    </source>
</evidence>
<dbReference type="GO" id="GO:0002130">
    <property type="term" value="P:wobble position ribose methylation"/>
    <property type="evidence" value="ECO:0007669"/>
    <property type="project" value="TreeGrafter"/>
</dbReference>
<feature type="binding site" evidence="6 7">
    <location>
        <position position="131"/>
    </location>
    <ligand>
        <name>S-adenosyl-L-methionine</name>
        <dbReference type="ChEBI" id="CHEBI:59789"/>
    </ligand>
</feature>
<feature type="binding site" evidence="6 7">
    <location>
        <position position="103"/>
    </location>
    <ligand>
        <name>S-adenosyl-L-methionine</name>
        <dbReference type="ChEBI" id="CHEBI:59789"/>
    </ligand>
</feature>
<dbReference type="CDD" id="cd18094">
    <property type="entry name" value="SpoU-like_TrmL"/>
    <property type="match status" value="1"/>
</dbReference>
<dbReference type="InterPro" id="IPR029026">
    <property type="entry name" value="tRNA_m1G_MTases_N"/>
</dbReference>
<accession>A0A7V6TXU4</accession>
<evidence type="ECO:0000313" key="10">
    <source>
        <dbReference type="Proteomes" id="UP000551563"/>
    </source>
</evidence>
<proteinExistence type="inferred from homology"/>
<dbReference type="Proteomes" id="UP000551563">
    <property type="component" value="Unassembled WGS sequence"/>
</dbReference>
<dbReference type="PANTHER" id="PTHR42971:SF1">
    <property type="entry name" value="TRNA (CYTIDINE(34)-2'-O)-METHYLTRANSFERASE"/>
    <property type="match status" value="1"/>
</dbReference>
<dbReference type="RefSeq" id="WP_278499873.1">
    <property type="nucleotide sequence ID" value="NZ_CP122438.1"/>
</dbReference>
<dbReference type="Pfam" id="PF00588">
    <property type="entry name" value="SpoU_methylase"/>
    <property type="match status" value="1"/>
</dbReference>
<keyword evidence="1 6" id="KW-0963">Cytoplasm</keyword>
<reference evidence="9 10" key="1">
    <citation type="journal article" date="2020" name="Biotechnol. Biofuels">
        <title>New insights from the biogas microbiome by comprehensive genome-resolved metagenomics of nearly 1600 species originating from multiple anaerobic digesters.</title>
        <authorList>
            <person name="Campanaro S."/>
            <person name="Treu L."/>
            <person name="Rodriguez-R L.M."/>
            <person name="Kovalovszki A."/>
            <person name="Ziels R.M."/>
            <person name="Maus I."/>
            <person name="Zhu X."/>
            <person name="Kougias P.G."/>
            <person name="Basile A."/>
            <person name="Luo G."/>
            <person name="Schluter A."/>
            <person name="Konstantinidis K.T."/>
            <person name="Angelidaki I."/>
        </authorList>
    </citation>
    <scope>NUCLEOTIDE SEQUENCE [LARGE SCALE GENOMIC DNA]</scope>
    <source>
        <strain evidence="9">AS04akNAM_66</strain>
    </source>
</reference>
<dbReference type="InterPro" id="IPR001537">
    <property type="entry name" value="SpoU_MeTrfase"/>
</dbReference>
<evidence type="ECO:0000256" key="4">
    <source>
        <dbReference type="ARBA" id="ARBA00022691"/>
    </source>
</evidence>
<dbReference type="HAMAP" id="MF_01885">
    <property type="entry name" value="tRNA_methyltr_TrmL"/>
    <property type="match status" value="1"/>
</dbReference>